<evidence type="ECO:0000256" key="1">
    <source>
        <dbReference type="ARBA" id="ARBA00001917"/>
    </source>
</evidence>
<dbReference type="InterPro" id="IPR044152">
    <property type="entry name" value="YqjM-like"/>
</dbReference>
<dbReference type="Gene3D" id="3.20.20.70">
    <property type="entry name" value="Aldolase class I"/>
    <property type="match status" value="1"/>
</dbReference>
<keyword evidence="5 7" id="KW-0560">Oxidoreductase</keyword>
<sequence>MAPITKRPRMNLPSLKERYQFKSEPAPSAQPNLLTILNSHRGRTVSRIFQPFTLRSVTLKNRIVMAPMLMYTGQDDGKVNDLHVAHYGTRALGGIGLITTEVVAIEPRGRISHTDLGLWSDEQIAGLERLAGMIRSCGSKSSLQLAHAGRKSMVDGVIVGPSAIPHSEKHRVPQALTTQEVQAVVEAFRGAAERAVDTGFDCLEIHAAHGYLIHEFLSPLSNTRDDQYGGSPENRSRLLLEIVTAVRSVWPEDKPLIVRLSADDKAGEGGNTVTQSARLGLLLKELGVDLLSISAGGLTLVFDGEIVPGYQVEYAAQMRRVLDLPVGCNGSITSSELVESILYSQSADLIYMGRELLRNPFWLLDVARKAGVELPLAIPTYARATGPYERGH</sequence>
<dbReference type="CDD" id="cd02932">
    <property type="entry name" value="OYE_YqiM_FMN"/>
    <property type="match status" value="1"/>
</dbReference>
<evidence type="ECO:0000259" key="6">
    <source>
        <dbReference type="Pfam" id="PF00724"/>
    </source>
</evidence>
<evidence type="ECO:0000313" key="7">
    <source>
        <dbReference type="EMBL" id="KAA8562781.1"/>
    </source>
</evidence>
<dbReference type="EC" id="1.6.99.1" evidence="7"/>
<comment type="caution">
    <text evidence="7">The sequence shown here is derived from an EMBL/GenBank/DDBJ whole genome shotgun (WGS) entry which is preliminary data.</text>
</comment>
<dbReference type="EMBL" id="VTFH01000001">
    <property type="protein sequence ID" value="KAA8562781.1"/>
    <property type="molecule type" value="Genomic_DNA"/>
</dbReference>
<evidence type="ECO:0000256" key="4">
    <source>
        <dbReference type="ARBA" id="ARBA00022857"/>
    </source>
</evidence>
<gene>
    <name evidence="7" type="primary">namA_3</name>
    <name evidence="7" type="ORF">FX985_02847</name>
</gene>
<dbReference type="PANTHER" id="PTHR43303">
    <property type="entry name" value="NADPH DEHYDROGENASE C23G7.10C-RELATED"/>
    <property type="match status" value="1"/>
</dbReference>
<comment type="cofactor">
    <cofactor evidence="1">
        <name>FMN</name>
        <dbReference type="ChEBI" id="CHEBI:58210"/>
    </cofactor>
</comment>
<dbReference type="GO" id="GO:0003959">
    <property type="term" value="F:NADPH dehydrogenase activity"/>
    <property type="evidence" value="ECO:0007669"/>
    <property type="project" value="UniProtKB-EC"/>
</dbReference>
<dbReference type="InterPro" id="IPR013785">
    <property type="entry name" value="Aldolase_TIM"/>
</dbReference>
<dbReference type="Proteomes" id="UP000323425">
    <property type="component" value="Unassembled WGS sequence"/>
</dbReference>
<evidence type="ECO:0000256" key="5">
    <source>
        <dbReference type="ARBA" id="ARBA00023002"/>
    </source>
</evidence>
<dbReference type="Pfam" id="PF00724">
    <property type="entry name" value="Oxidored_FMN"/>
    <property type="match status" value="1"/>
</dbReference>
<dbReference type="GO" id="GO:0010181">
    <property type="term" value="F:FMN binding"/>
    <property type="evidence" value="ECO:0007669"/>
    <property type="project" value="InterPro"/>
</dbReference>
<evidence type="ECO:0000256" key="3">
    <source>
        <dbReference type="ARBA" id="ARBA00022643"/>
    </source>
</evidence>
<dbReference type="InterPro" id="IPR001155">
    <property type="entry name" value="OxRdtase_FMN_N"/>
</dbReference>
<reference evidence="7 8" key="1">
    <citation type="journal article" date="2018" name="Plant Biotechnol. Rep.">
        <title>Diversity and antifungal activity of endophytic bacteria associated with Panax ginseng seedlings.</title>
        <authorList>
            <person name="Park J.M."/>
            <person name="Hong C.E."/>
            <person name="Jo S.H."/>
        </authorList>
    </citation>
    <scope>NUCLEOTIDE SEQUENCE [LARGE SCALE GENOMIC DNA]</scope>
    <source>
        <strain evidence="7 8">PgKB38</strain>
    </source>
</reference>
<protein>
    <submittedName>
        <fullName evidence="7">NADPH dehydrogenase</fullName>
        <ecNumber evidence="7">1.6.99.1</ecNumber>
    </submittedName>
</protein>
<accession>A0A5M9J1T9</accession>
<evidence type="ECO:0000256" key="2">
    <source>
        <dbReference type="ARBA" id="ARBA00022630"/>
    </source>
</evidence>
<dbReference type="SUPFAM" id="SSF51395">
    <property type="entry name" value="FMN-linked oxidoreductases"/>
    <property type="match status" value="1"/>
</dbReference>
<feature type="domain" description="NADH:flavin oxidoreductase/NADH oxidase N-terminal" evidence="6">
    <location>
        <begin position="48"/>
        <end position="367"/>
    </location>
</feature>
<dbReference type="GO" id="GO:0050661">
    <property type="term" value="F:NADP binding"/>
    <property type="evidence" value="ECO:0007669"/>
    <property type="project" value="InterPro"/>
</dbReference>
<evidence type="ECO:0000313" key="8">
    <source>
        <dbReference type="Proteomes" id="UP000323425"/>
    </source>
</evidence>
<name>A0A5M9J1T9_9PSED</name>
<keyword evidence="3" id="KW-0288">FMN</keyword>
<keyword evidence="4" id="KW-0521">NADP</keyword>
<dbReference type="AlphaFoldDB" id="A0A5M9J1T9"/>
<proteinExistence type="predicted"/>
<dbReference type="PANTHER" id="PTHR43303:SF4">
    <property type="entry name" value="NADPH DEHYDROGENASE C23G7.10C-RELATED"/>
    <property type="match status" value="1"/>
</dbReference>
<organism evidence="7 8">
    <name type="scientific">Pseudomonas extremaustralis</name>
    <dbReference type="NCBI Taxonomy" id="359110"/>
    <lineage>
        <taxon>Bacteria</taxon>
        <taxon>Pseudomonadati</taxon>
        <taxon>Pseudomonadota</taxon>
        <taxon>Gammaproteobacteria</taxon>
        <taxon>Pseudomonadales</taxon>
        <taxon>Pseudomonadaceae</taxon>
        <taxon>Pseudomonas</taxon>
    </lineage>
</organism>
<keyword evidence="2" id="KW-0285">Flavoprotein</keyword>